<comment type="caution">
    <text evidence="1">The sequence shown here is derived from an EMBL/GenBank/DDBJ whole genome shotgun (WGS) entry which is preliminary data.</text>
</comment>
<sequence>MSFSRSKRVAALAQPLKSTGRHRWSSTASATPTASPSSSIPTSAAGSSQPSHYLITLKRSPIGLPDTSKQTLAALGFLPSSKHYYPKGPKASANPKLNRSVLHPFSETAAGMILKVKELVEVRNVSQEAGEMEVVRRNGSKGEGRGWEVAGSYRDM</sequence>
<accession>A0ACC2VFD6</accession>
<dbReference type="EMBL" id="JASBWT010000016">
    <property type="protein sequence ID" value="KAJ9097694.1"/>
    <property type="molecule type" value="Genomic_DNA"/>
</dbReference>
<evidence type="ECO:0000313" key="2">
    <source>
        <dbReference type="Proteomes" id="UP001227268"/>
    </source>
</evidence>
<reference evidence="1" key="1">
    <citation type="submission" date="2023-04" db="EMBL/GenBank/DDBJ databases">
        <title>Draft Genome sequencing of Naganishia species isolated from polar environments using Oxford Nanopore Technology.</title>
        <authorList>
            <person name="Leo P."/>
            <person name="Venkateswaran K."/>
        </authorList>
    </citation>
    <scope>NUCLEOTIDE SEQUENCE</scope>
    <source>
        <strain evidence="1">MNA-CCFEE 5423</strain>
    </source>
</reference>
<name>A0ACC2VFD6_9TREE</name>
<keyword evidence="2" id="KW-1185">Reference proteome</keyword>
<proteinExistence type="predicted"/>
<dbReference type="Proteomes" id="UP001227268">
    <property type="component" value="Unassembled WGS sequence"/>
</dbReference>
<protein>
    <submittedName>
        <fullName evidence="1">Uncharacterized protein</fullName>
    </submittedName>
</protein>
<evidence type="ECO:0000313" key="1">
    <source>
        <dbReference type="EMBL" id="KAJ9097694.1"/>
    </source>
</evidence>
<organism evidence="1 2">
    <name type="scientific">Naganishia friedmannii</name>
    <dbReference type="NCBI Taxonomy" id="89922"/>
    <lineage>
        <taxon>Eukaryota</taxon>
        <taxon>Fungi</taxon>
        <taxon>Dikarya</taxon>
        <taxon>Basidiomycota</taxon>
        <taxon>Agaricomycotina</taxon>
        <taxon>Tremellomycetes</taxon>
        <taxon>Filobasidiales</taxon>
        <taxon>Filobasidiaceae</taxon>
        <taxon>Naganishia</taxon>
    </lineage>
</organism>
<gene>
    <name evidence="1" type="ORF">QFC21_004731</name>
</gene>